<evidence type="ECO:0000256" key="12">
    <source>
        <dbReference type="ARBA" id="ARBA00037818"/>
    </source>
</evidence>
<keyword evidence="6 16" id="KW-0547">Nucleotide-binding</keyword>
<reference evidence="19 20" key="2">
    <citation type="submission" date="2018-11" db="EMBL/GenBank/DDBJ databases">
        <authorList>
            <consortium name="Pathogen Informatics"/>
        </authorList>
    </citation>
    <scope>NUCLEOTIDE SEQUENCE [LARGE SCALE GENOMIC DNA]</scope>
</reference>
<keyword evidence="10" id="KW-0904">Protein phosphatase</keyword>
<dbReference type="GO" id="GO:0031143">
    <property type="term" value="C:pseudopodium"/>
    <property type="evidence" value="ECO:0007669"/>
    <property type="project" value="UniProtKB-SubCell"/>
</dbReference>
<evidence type="ECO:0000313" key="21">
    <source>
        <dbReference type="WBParaSite" id="TCLT_0000051701-mRNA-1"/>
    </source>
</evidence>
<dbReference type="Pfam" id="PF00069">
    <property type="entry name" value="Pkinase"/>
    <property type="match status" value="1"/>
</dbReference>
<evidence type="ECO:0000259" key="18">
    <source>
        <dbReference type="PROSITE" id="PS50011"/>
    </source>
</evidence>
<evidence type="ECO:0000256" key="3">
    <source>
        <dbReference type="ARBA" id="ARBA00022527"/>
    </source>
</evidence>
<evidence type="ECO:0000256" key="1">
    <source>
        <dbReference type="ARBA" id="ARBA00001936"/>
    </source>
</evidence>
<keyword evidence="11" id="KW-0464">Manganese</keyword>
<dbReference type="InterPro" id="IPR029052">
    <property type="entry name" value="Metallo-depent_PP-like"/>
</dbReference>
<dbReference type="GO" id="GO:0031272">
    <property type="term" value="P:regulation of pseudopodium assembly"/>
    <property type="evidence" value="ECO:0007669"/>
    <property type="project" value="UniProtKB-ARBA"/>
</dbReference>
<evidence type="ECO:0000313" key="20">
    <source>
        <dbReference type="Proteomes" id="UP000276776"/>
    </source>
</evidence>
<evidence type="ECO:0000256" key="14">
    <source>
        <dbReference type="ARBA" id="ARBA00048336"/>
    </source>
</evidence>
<evidence type="ECO:0000256" key="15">
    <source>
        <dbReference type="ARBA" id="ARBA00054219"/>
    </source>
</evidence>
<keyword evidence="5" id="KW-0479">Metal-binding</keyword>
<dbReference type="SUPFAM" id="SSF56300">
    <property type="entry name" value="Metallo-dependent phosphatases"/>
    <property type="match status" value="1"/>
</dbReference>
<evidence type="ECO:0000256" key="16">
    <source>
        <dbReference type="PROSITE-ProRule" id="PRU10141"/>
    </source>
</evidence>
<dbReference type="GO" id="GO:0046872">
    <property type="term" value="F:metal ion binding"/>
    <property type="evidence" value="ECO:0007669"/>
    <property type="project" value="UniProtKB-KW"/>
</dbReference>
<accession>A0A0N5CKC3</accession>
<dbReference type="STRING" id="103827.A0A0N5CKC3"/>
<dbReference type="SMART" id="SM00220">
    <property type="entry name" value="S_TKc"/>
    <property type="match status" value="1"/>
</dbReference>
<dbReference type="GO" id="GO:0018991">
    <property type="term" value="P:egg-laying behavior"/>
    <property type="evidence" value="ECO:0007669"/>
    <property type="project" value="UniProtKB-ARBA"/>
</dbReference>
<dbReference type="InterPro" id="IPR017441">
    <property type="entry name" value="Protein_kinase_ATP_BS"/>
</dbReference>
<dbReference type="FunFam" id="3.60.21.10:FF:000026">
    <property type="entry name" value="Serine/threonine-protein phosphatase"/>
    <property type="match status" value="1"/>
</dbReference>
<dbReference type="EMBL" id="UYYF01000039">
    <property type="protein sequence ID" value="VDM95516.1"/>
    <property type="molecule type" value="Genomic_DNA"/>
</dbReference>
<evidence type="ECO:0000256" key="10">
    <source>
        <dbReference type="ARBA" id="ARBA00022912"/>
    </source>
</evidence>
<evidence type="ECO:0000256" key="7">
    <source>
        <dbReference type="ARBA" id="ARBA00022777"/>
    </source>
</evidence>
<reference evidence="21" key="1">
    <citation type="submission" date="2017-02" db="UniProtKB">
        <authorList>
            <consortium name="WormBaseParasite"/>
        </authorList>
    </citation>
    <scope>IDENTIFICATION</scope>
</reference>
<dbReference type="OMA" id="FAIDYIH"/>
<dbReference type="GO" id="GO:0005737">
    <property type="term" value="C:cytoplasm"/>
    <property type="evidence" value="ECO:0007669"/>
    <property type="project" value="TreeGrafter"/>
</dbReference>
<dbReference type="InterPro" id="IPR011009">
    <property type="entry name" value="Kinase-like_dom_sf"/>
</dbReference>
<dbReference type="PROSITE" id="PS50011">
    <property type="entry name" value="PROTEIN_KINASE_DOM"/>
    <property type="match status" value="1"/>
</dbReference>
<dbReference type="InterPro" id="IPR008271">
    <property type="entry name" value="Ser/Thr_kinase_AS"/>
</dbReference>
<evidence type="ECO:0000256" key="2">
    <source>
        <dbReference type="ARBA" id="ARBA00008294"/>
    </source>
</evidence>
<dbReference type="InterPro" id="IPR050341">
    <property type="entry name" value="PP1_catalytic_subunit"/>
</dbReference>
<dbReference type="PROSITE" id="PS00108">
    <property type="entry name" value="PROTEIN_KINASE_ST"/>
    <property type="match status" value="1"/>
</dbReference>
<dbReference type="Gene3D" id="3.60.21.10">
    <property type="match status" value="1"/>
</dbReference>
<dbReference type="PROSITE" id="PS00107">
    <property type="entry name" value="PROTEIN_KINASE_ATP"/>
    <property type="match status" value="1"/>
</dbReference>
<proteinExistence type="inferred from homology"/>
<dbReference type="PROSITE" id="PS00125">
    <property type="entry name" value="SER_THR_PHOSPHATASE"/>
    <property type="match status" value="1"/>
</dbReference>
<dbReference type="EC" id="3.1.3.16" evidence="17"/>
<keyword evidence="20" id="KW-1185">Reference proteome</keyword>
<dbReference type="Gene3D" id="1.10.510.10">
    <property type="entry name" value="Transferase(Phosphotransferase) domain 1"/>
    <property type="match status" value="1"/>
</dbReference>
<comment type="catalytic activity">
    <reaction evidence="13">
        <text>O-phospho-L-seryl-[protein] + H2O = L-seryl-[protein] + phosphate</text>
        <dbReference type="Rhea" id="RHEA:20629"/>
        <dbReference type="Rhea" id="RHEA-COMP:9863"/>
        <dbReference type="Rhea" id="RHEA-COMP:11604"/>
        <dbReference type="ChEBI" id="CHEBI:15377"/>
        <dbReference type="ChEBI" id="CHEBI:29999"/>
        <dbReference type="ChEBI" id="CHEBI:43474"/>
        <dbReference type="ChEBI" id="CHEBI:83421"/>
        <dbReference type="EC" id="3.1.3.16"/>
    </reaction>
</comment>
<name>A0A0N5CKC3_THECL</name>
<dbReference type="Pfam" id="PF00149">
    <property type="entry name" value="Metallophos"/>
    <property type="match status" value="1"/>
</dbReference>
<dbReference type="WBParaSite" id="TCLT_0000051701-mRNA-1">
    <property type="protein sequence ID" value="TCLT_0000051701-mRNA-1"/>
    <property type="gene ID" value="TCLT_0000051701"/>
</dbReference>
<feature type="binding site" evidence="16">
    <location>
        <position position="163"/>
    </location>
    <ligand>
        <name>ATP</name>
        <dbReference type="ChEBI" id="CHEBI:30616"/>
    </ligand>
</feature>
<evidence type="ECO:0000256" key="11">
    <source>
        <dbReference type="ARBA" id="ARBA00023211"/>
    </source>
</evidence>
<dbReference type="GO" id="GO:0005524">
    <property type="term" value="F:ATP binding"/>
    <property type="evidence" value="ECO:0007669"/>
    <property type="project" value="UniProtKB-UniRule"/>
</dbReference>
<dbReference type="Proteomes" id="UP000276776">
    <property type="component" value="Unassembled WGS sequence"/>
</dbReference>
<evidence type="ECO:0000256" key="6">
    <source>
        <dbReference type="ARBA" id="ARBA00022741"/>
    </source>
</evidence>
<keyword evidence="7" id="KW-0418">Kinase</keyword>
<dbReference type="GO" id="GO:0007060">
    <property type="term" value="P:male meiosis chromosome segregation"/>
    <property type="evidence" value="ECO:0007669"/>
    <property type="project" value="UniProtKB-ARBA"/>
</dbReference>
<comment type="function">
    <text evidence="15">Probable phosphatase which plays a redundant role with gsp-4 in spermatogenesis by regulating sister chromatid segregation during meiosis. In addition, involved in sperm motility by controlling the dynamic disassembly of major sperm proteins (MSP) in the spermatozoan pseudopodium.</text>
</comment>
<evidence type="ECO:0000256" key="13">
    <source>
        <dbReference type="ARBA" id="ARBA00047761"/>
    </source>
</evidence>
<dbReference type="OrthoDB" id="1930084at2759"/>
<comment type="subcellular location">
    <subcellularLocation>
        <location evidence="12">Cell projection</location>
        <location evidence="12">Pseudopodium</location>
    </subcellularLocation>
</comment>
<evidence type="ECO:0000256" key="5">
    <source>
        <dbReference type="ARBA" id="ARBA00022723"/>
    </source>
</evidence>
<evidence type="ECO:0000256" key="9">
    <source>
        <dbReference type="ARBA" id="ARBA00022840"/>
    </source>
</evidence>
<dbReference type="InterPro" id="IPR000719">
    <property type="entry name" value="Prot_kinase_dom"/>
</dbReference>
<keyword evidence="8 17" id="KW-0378">Hydrolase</keyword>
<keyword evidence="3" id="KW-0723">Serine/threonine-protein kinase</keyword>
<evidence type="ECO:0000256" key="17">
    <source>
        <dbReference type="RuleBase" id="RU004273"/>
    </source>
</evidence>
<keyword evidence="9 16" id="KW-0067">ATP-binding</keyword>
<dbReference type="AlphaFoldDB" id="A0A0N5CKC3"/>
<organism evidence="21">
    <name type="scientific">Thelazia callipaeda</name>
    <name type="common">Oriental eyeworm</name>
    <name type="synonym">Parasitic nematode</name>
    <dbReference type="NCBI Taxonomy" id="103827"/>
    <lineage>
        <taxon>Eukaryota</taxon>
        <taxon>Metazoa</taxon>
        <taxon>Ecdysozoa</taxon>
        <taxon>Nematoda</taxon>
        <taxon>Chromadorea</taxon>
        <taxon>Rhabditida</taxon>
        <taxon>Spirurina</taxon>
        <taxon>Spiruromorpha</taxon>
        <taxon>Thelazioidea</taxon>
        <taxon>Thelaziidae</taxon>
        <taxon>Thelazia</taxon>
    </lineage>
</organism>
<gene>
    <name evidence="19" type="ORF">TCLT_LOCUS518</name>
</gene>
<dbReference type="GO" id="GO:0004722">
    <property type="term" value="F:protein serine/threonine phosphatase activity"/>
    <property type="evidence" value="ECO:0007669"/>
    <property type="project" value="UniProtKB-EC"/>
</dbReference>
<dbReference type="SMART" id="SM00156">
    <property type="entry name" value="PP2Ac"/>
    <property type="match status" value="1"/>
</dbReference>
<dbReference type="InterPro" id="IPR006186">
    <property type="entry name" value="Ser/Thr-sp_prot-phosphatase"/>
</dbReference>
<dbReference type="PRINTS" id="PR00114">
    <property type="entry name" value="STPHPHTASE"/>
</dbReference>
<dbReference type="Gene3D" id="3.30.200.20">
    <property type="entry name" value="Phosphorylase Kinase, domain 1"/>
    <property type="match status" value="1"/>
</dbReference>
<keyword evidence="4" id="KW-0808">Transferase</keyword>
<protein>
    <recommendedName>
        <fullName evidence="17">Serine/threonine-protein phosphatase</fullName>
        <ecNumber evidence="17">3.1.3.16</ecNumber>
    </recommendedName>
</protein>
<evidence type="ECO:0000256" key="8">
    <source>
        <dbReference type="ARBA" id="ARBA00022801"/>
    </source>
</evidence>
<comment type="similarity">
    <text evidence="2 17">Belongs to the PPP phosphatase family.</text>
</comment>
<feature type="domain" description="Protein kinase" evidence="18">
    <location>
        <begin position="133"/>
        <end position="386"/>
    </location>
</feature>
<dbReference type="GO" id="GO:0097723">
    <property type="term" value="P:amoeboid sperm motility"/>
    <property type="evidence" value="ECO:0007669"/>
    <property type="project" value="UniProtKB-ARBA"/>
</dbReference>
<dbReference type="SUPFAM" id="SSF56112">
    <property type="entry name" value="Protein kinase-like (PK-like)"/>
    <property type="match status" value="1"/>
</dbReference>
<dbReference type="GO" id="GO:0004674">
    <property type="term" value="F:protein serine/threonine kinase activity"/>
    <property type="evidence" value="ECO:0007669"/>
    <property type="project" value="UniProtKB-KW"/>
</dbReference>
<dbReference type="CDD" id="cd05123">
    <property type="entry name" value="STKc_AGC"/>
    <property type="match status" value="1"/>
</dbReference>
<comment type="cofactor">
    <cofactor evidence="1">
        <name>Mn(2+)</name>
        <dbReference type="ChEBI" id="CHEBI:29035"/>
    </cofactor>
</comment>
<dbReference type="InterPro" id="IPR004843">
    <property type="entry name" value="Calcineurin-like_PHP"/>
</dbReference>
<sequence>MKKIELKEEKALSLSCSLKRLSLISAPTLAQELYHRVSDSMSSLIPVRRSECEQSNNPPVASSSTSLNTFERGFFSGNQMICIMKNNLPFWDICNYSTVGRGSLRKSIWPIPWLEAIFLPEFPNKSNISEKDFLILNCIGNGSFGKVYRVSLKLKQGLLFAMKKQLKSEVLARNAVQQIKHEASVHKSLSNSDFIAKCYASWQSRTHLFTVLQYAMGYGDLFILWRDYGPFTEDTLRVYAAEIAFAIDYIHGNNIVYRDLKMENIVLDLDGHIEIVDFGLSKTLINGERTRTICGTLQYMAPEIARGEVYGKEVDWWSYGVLLHILNTNCYPFPNSDVTSHTELRYDGYHTPCCEPTLGDLFNKLLDINLQRRIQSFEMLKSHPFFKSINWDDVKAKKLVPFADIEKLRRCSSCNSLYDKSVSDFSGADMEENWTAFDEQYEASLEYFKTRTTFVICYNDNDSVTKTSVICILYACLAFYIMNVSKTRPVNPTQALIHDLTIRLLNAGLQKGTHLRRKIKEEELLALLDEAKTALQSQGTLIEIDPPVIVCGDIHGQYSDLLRIFDKSGFPPEANYLFLGDYVDRGKQSIETVCLLFCFKIKYHENFFMLRGNHECYGINRVYGFYEEINRRYRSVRLWAKFQDVFNYLPYAATIGSKILCMHGGLSPKLEDLHSLRNIQRPSDPQPPSMELDILWSDPDDGVFGWHPNARGISYVFGADIVTYFCEKLNIDLIARAHQVVQDGYEFAANRQLVTIFSAPHYCGEFDNAAATMNVSEDLSCSFHVFKPTPKAVRIAMKHQK</sequence>
<evidence type="ECO:0000256" key="4">
    <source>
        <dbReference type="ARBA" id="ARBA00022679"/>
    </source>
</evidence>
<dbReference type="InterPro" id="IPR045270">
    <property type="entry name" value="STKc_AGC"/>
</dbReference>
<evidence type="ECO:0000313" key="19">
    <source>
        <dbReference type="EMBL" id="VDM95516.1"/>
    </source>
</evidence>
<comment type="catalytic activity">
    <reaction evidence="14 17">
        <text>O-phospho-L-threonyl-[protein] + H2O = L-threonyl-[protein] + phosphate</text>
        <dbReference type="Rhea" id="RHEA:47004"/>
        <dbReference type="Rhea" id="RHEA-COMP:11060"/>
        <dbReference type="Rhea" id="RHEA-COMP:11605"/>
        <dbReference type="ChEBI" id="CHEBI:15377"/>
        <dbReference type="ChEBI" id="CHEBI:30013"/>
        <dbReference type="ChEBI" id="CHEBI:43474"/>
        <dbReference type="ChEBI" id="CHEBI:61977"/>
        <dbReference type="EC" id="3.1.3.16"/>
    </reaction>
</comment>
<dbReference type="PANTHER" id="PTHR11668:SF300">
    <property type="entry name" value="SERINE_THREONINE-PROTEIN PHOSPHATASE"/>
    <property type="match status" value="1"/>
</dbReference>
<dbReference type="GO" id="GO:0005634">
    <property type="term" value="C:nucleus"/>
    <property type="evidence" value="ECO:0007669"/>
    <property type="project" value="TreeGrafter"/>
</dbReference>
<dbReference type="PANTHER" id="PTHR11668">
    <property type="entry name" value="SERINE/THREONINE PROTEIN PHOSPHATASE"/>
    <property type="match status" value="1"/>
</dbReference>
<dbReference type="GO" id="GO:0000785">
    <property type="term" value="C:chromatin"/>
    <property type="evidence" value="ECO:0007669"/>
    <property type="project" value="UniProtKB-ARBA"/>
</dbReference>